<evidence type="ECO:0000256" key="1">
    <source>
        <dbReference type="SAM" id="MobiDB-lite"/>
    </source>
</evidence>
<dbReference type="Proteomes" id="UP000712281">
    <property type="component" value="Unassembled WGS sequence"/>
</dbReference>
<name>A0A8S9JG74_BRACR</name>
<dbReference type="EMBL" id="QGKW02001660">
    <property type="protein sequence ID" value="KAF2581221.1"/>
    <property type="molecule type" value="Genomic_DNA"/>
</dbReference>
<feature type="compositionally biased region" description="Polar residues" evidence="1">
    <location>
        <begin position="13"/>
        <end position="27"/>
    </location>
</feature>
<comment type="caution">
    <text evidence="2">The sequence shown here is derived from an EMBL/GenBank/DDBJ whole genome shotgun (WGS) entry which is preliminary data.</text>
</comment>
<feature type="region of interest" description="Disordered" evidence="1">
    <location>
        <begin position="402"/>
        <end position="427"/>
    </location>
</feature>
<accession>A0A8S9JG74</accession>
<feature type="compositionally biased region" description="Polar residues" evidence="1">
    <location>
        <begin position="402"/>
        <end position="416"/>
    </location>
</feature>
<feature type="region of interest" description="Disordered" evidence="1">
    <location>
        <begin position="1"/>
        <end position="40"/>
    </location>
</feature>
<evidence type="ECO:0000313" key="3">
    <source>
        <dbReference type="Proteomes" id="UP000712281"/>
    </source>
</evidence>
<sequence>METTTGAHRGAGDSSSPQDSSAVTEPTAQPDAPISATTDHPRITSVQLAAMTISDHLANTLTLVATTSGEPSMVATSDHLANTSTLVATTSDDPSMVATSDHLANTSTLVATTSDKPSMVATSDHPANTSTLVVTTSSQPSMVTTSALPANNTASMVATSALRAAVTTLRHLACTKSLISTTSGEPSMVATSDHLANTSTLVVTTSGEPSMVATSDHLANTSKTTPVVTPAATQPPNTRTMYSTQPDISMIFQTLLGRIDELARGTTSRLDDLAHSHISCNNRINELQTTPVVTPAATQPPNTRTMYSTQPDISMIFQTLLGRIDELARGTTSRLDDLVHSQIACNNRINELQSVEIGASRSHQVDITPRLQRVLFNDLPTPMTGSGQQRSIQANDLRAPITSSGQQHQNHVNESSAPIIDSRQQHPNSIMTKRTEMERAEKHPIIKSATNHPVAPQESTLATVKDQKMHRHIAVL</sequence>
<gene>
    <name evidence="2" type="ORF">F2Q68_00003419</name>
</gene>
<proteinExistence type="predicted"/>
<dbReference type="AlphaFoldDB" id="A0A8S9JG74"/>
<reference evidence="2" key="1">
    <citation type="submission" date="2019-12" db="EMBL/GenBank/DDBJ databases">
        <title>Genome sequencing and annotation of Brassica cretica.</title>
        <authorList>
            <person name="Studholme D.J."/>
            <person name="Sarris P.F."/>
        </authorList>
    </citation>
    <scope>NUCLEOTIDE SEQUENCE</scope>
    <source>
        <strain evidence="2">PFS-001/15</strain>
        <tissue evidence="2">Leaf</tissue>
    </source>
</reference>
<organism evidence="2 3">
    <name type="scientific">Brassica cretica</name>
    <name type="common">Mustard</name>
    <dbReference type="NCBI Taxonomy" id="69181"/>
    <lineage>
        <taxon>Eukaryota</taxon>
        <taxon>Viridiplantae</taxon>
        <taxon>Streptophyta</taxon>
        <taxon>Embryophyta</taxon>
        <taxon>Tracheophyta</taxon>
        <taxon>Spermatophyta</taxon>
        <taxon>Magnoliopsida</taxon>
        <taxon>eudicotyledons</taxon>
        <taxon>Gunneridae</taxon>
        <taxon>Pentapetalae</taxon>
        <taxon>rosids</taxon>
        <taxon>malvids</taxon>
        <taxon>Brassicales</taxon>
        <taxon>Brassicaceae</taxon>
        <taxon>Brassiceae</taxon>
        <taxon>Brassica</taxon>
    </lineage>
</organism>
<evidence type="ECO:0000313" key="2">
    <source>
        <dbReference type="EMBL" id="KAF2581221.1"/>
    </source>
</evidence>
<protein>
    <submittedName>
        <fullName evidence="2">Uncharacterized protein</fullName>
    </submittedName>
</protein>